<dbReference type="Proteomes" id="UP000186817">
    <property type="component" value="Unassembled WGS sequence"/>
</dbReference>
<organism evidence="2 3">
    <name type="scientific">Symbiodinium microadriaticum</name>
    <name type="common">Dinoflagellate</name>
    <name type="synonym">Zooxanthella microadriatica</name>
    <dbReference type="NCBI Taxonomy" id="2951"/>
    <lineage>
        <taxon>Eukaryota</taxon>
        <taxon>Sar</taxon>
        <taxon>Alveolata</taxon>
        <taxon>Dinophyceae</taxon>
        <taxon>Suessiales</taxon>
        <taxon>Symbiodiniaceae</taxon>
        <taxon>Symbiodinium</taxon>
    </lineage>
</organism>
<comment type="caution">
    <text evidence="2">The sequence shown here is derived from an EMBL/GenBank/DDBJ whole genome shotgun (WGS) entry which is preliminary data.</text>
</comment>
<dbReference type="EMBL" id="LSRX01001363">
    <property type="protein sequence ID" value="OLP80621.1"/>
    <property type="molecule type" value="Genomic_DNA"/>
</dbReference>
<protein>
    <submittedName>
        <fullName evidence="2">Uncharacterized protein</fullName>
    </submittedName>
</protein>
<accession>A0A1Q9CCG8</accession>
<evidence type="ECO:0000313" key="2">
    <source>
        <dbReference type="EMBL" id="OLP80621.1"/>
    </source>
</evidence>
<keyword evidence="3" id="KW-1185">Reference proteome</keyword>
<sequence>MDPDVRSRKQKVGLRDGSWPPVTGNFRAGRRGLARDNPPAQTSLVVLGTPTGHVCLEALEGGAGKHACCLREPVEAQDLMQEASWQACPARRILLEGTRPPLANDAGWVRLLDVRSAARRRWLAWYKWHGLGKLALKDVRPGAAFALRLRRAAVHLIVTAVAGVAAACRELVLKEDAWAKQLIQVGLCHPAAQDAPQLNAQRAKHAWDDARLARRISGLAVSSDLRAANRGMVGRVYLSQMGPGWVAYPTLAAVHTYDPTWSIYPRLFFAACNCCARSGGSALFRRIGEVEHTFLGAWSPPHRLLSAATSLRVERM</sequence>
<proteinExistence type="predicted"/>
<reference evidence="2 3" key="1">
    <citation type="submission" date="2016-02" db="EMBL/GenBank/DDBJ databases">
        <title>Genome analysis of coral dinoflagellate symbionts highlights evolutionary adaptations to a symbiotic lifestyle.</title>
        <authorList>
            <person name="Aranda M."/>
            <person name="Li Y."/>
            <person name="Liew Y.J."/>
            <person name="Baumgarten S."/>
            <person name="Simakov O."/>
            <person name="Wilson M."/>
            <person name="Piel J."/>
            <person name="Ashoor H."/>
            <person name="Bougouffa S."/>
            <person name="Bajic V.B."/>
            <person name="Ryu T."/>
            <person name="Ravasi T."/>
            <person name="Bayer T."/>
            <person name="Micklem G."/>
            <person name="Kim H."/>
            <person name="Bhak J."/>
            <person name="Lajeunesse T.C."/>
            <person name="Voolstra C.R."/>
        </authorList>
    </citation>
    <scope>NUCLEOTIDE SEQUENCE [LARGE SCALE GENOMIC DNA]</scope>
    <source>
        <strain evidence="2 3">CCMP2467</strain>
    </source>
</reference>
<feature type="region of interest" description="Disordered" evidence="1">
    <location>
        <begin position="1"/>
        <end position="35"/>
    </location>
</feature>
<dbReference type="AlphaFoldDB" id="A0A1Q9CCG8"/>
<evidence type="ECO:0000256" key="1">
    <source>
        <dbReference type="SAM" id="MobiDB-lite"/>
    </source>
</evidence>
<gene>
    <name evidence="2" type="ORF">AK812_SmicGene38940</name>
</gene>
<evidence type="ECO:0000313" key="3">
    <source>
        <dbReference type="Proteomes" id="UP000186817"/>
    </source>
</evidence>
<name>A0A1Q9CCG8_SYMMI</name>